<evidence type="ECO:0000256" key="12">
    <source>
        <dbReference type="SAM" id="Phobius"/>
    </source>
</evidence>
<feature type="transmembrane region" description="Helical" evidence="12">
    <location>
        <begin position="377"/>
        <end position="395"/>
    </location>
</feature>
<evidence type="ECO:0000256" key="1">
    <source>
        <dbReference type="ARBA" id="ARBA00004128"/>
    </source>
</evidence>
<evidence type="ECO:0000256" key="10">
    <source>
        <dbReference type="ARBA" id="ARBA00053425"/>
    </source>
</evidence>
<keyword evidence="7" id="KW-0067">ATP-binding</keyword>
<dbReference type="PANTHER" id="PTHR24223:SF443">
    <property type="entry name" value="MULTIDRUG-RESISTANCE LIKE PROTEIN 1, ISOFORM I"/>
    <property type="match status" value="1"/>
</dbReference>
<dbReference type="EMBL" id="MPUK01000010">
    <property type="protein sequence ID" value="ONH65698.1"/>
    <property type="molecule type" value="Genomic_DNA"/>
</dbReference>
<dbReference type="InterPro" id="IPR056227">
    <property type="entry name" value="TMD0_ABC"/>
</dbReference>
<feature type="transmembrane region" description="Helical" evidence="12">
    <location>
        <begin position="944"/>
        <end position="975"/>
    </location>
</feature>
<proteinExistence type="predicted"/>
<dbReference type="SUPFAM" id="SSF90123">
    <property type="entry name" value="ABC transporter transmembrane region"/>
    <property type="match status" value="2"/>
</dbReference>
<dbReference type="FunFam" id="1.20.1560.10:FF:000001">
    <property type="entry name" value="ATP-binding cassette subfamily C member 1"/>
    <property type="match status" value="1"/>
</dbReference>
<feature type="transmembrane region" description="Helical" evidence="12">
    <location>
        <begin position="94"/>
        <end position="112"/>
    </location>
</feature>
<keyword evidence="17" id="KW-1185">Reference proteome</keyword>
<dbReference type="SUPFAM" id="SSF52540">
    <property type="entry name" value="P-loop containing nucleoside triphosphate hydrolases"/>
    <property type="match status" value="2"/>
</dbReference>
<evidence type="ECO:0000256" key="7">
    <source>
        <dbReference type="ARBA" id="ARBA00022840"/>
    </source>
</evidence>
<evidence type="ECO:0000313" key="16">
    <source>
        <dbReference type="EMBL" id="ONH65698.1"/>
    </source>
</evidence>
<reference evidence="16" key="3">
    <citation type="submission" date="2017-01" db="EMBL/GenBank/DDBJ databases">
        <authorList>
            <person name="Mah S.A."/>
            <person name="Swanson W.J."/>
            <person name="Moy G.W."/>
            <person name="Vacquier V.D."/>
        </authorList>
    </citation>
    <scope>NUCLEOTIDE SEQUENCE [LARGE SCALE GENOMIC DNA]</scope>
    <source>
        <strain evidence="16">65</strain>
    </source>
</reference>
<dbReference type="STRING" id="36022.A0A061AWY7"/>
<evidence type="ECO:0000256" key="5">
    <source>
        <dbReference type="ARBA" id="ARBA00022737"/>
    </source>
</evidence>
<feature type="domain" description="ABC transporter" evidence="13">
    <location>
        <begin position="595"/>
        <end position="823"/>
    </location>
</feature>
<feature type="transmembrane region" description="Helical" evidence="12">
    <location>
        <begin position="481"/>
        <end position="508"/>
    </location>
</feature>
<comment type="subcellular location">
    <subcellularLocation>
        <location evidence="1">Vacuole membrane</location>
        <topology evidence="1">Multi-pass membrane protein</topology>
    </subcellularLocation>
</comment>
<dbReference type="InterPro" id="IPR050173">
    <property type="entry name" value="ABC_transporter_C-like"/>
</dbReference>
<reference evidence="15" key="1">
    <citation type="journal article" date="2014" name="Genome Announc.">
        <title>Genome sequence of the yeast Cyberlindnera fabianii (Hansenula fabianii).</title>
        <authorList>
            <person name="Freel K.C."/>
            <person name="Sarilar V."/>
            <person name="Neuveglise C."/>
            <person name="Devillers H."/>
            <person name="Friedrich A."/>
            <person name="Schacherer J."/>
        </authorList>
    </citation>
    <scope>NUCLEOTIDE SEQUENCE</scope>
    <source>
        <strain evidence="15">YJS4271</strain>
    </source>
</reference>
<dbReference type="CDD" id="cd03250">
    <property type="entry name" value="ABCC_MRP_domain1"/>
    <property type="match status" value="1"/>
</dbReference>
<feature type="domain" description="ABC transmembrane type-1" evidence="14">
    <location>
        <begin position="262"/>
        <end position="544"/>
    </location>
</feature>
<organism evidence="15">
    <name type="scientific">Cyberlindnera fabianii</name>
    <name type="common">Yeast</name>
    <name type="synonym">Hansenula fabianii</name>
    <dbReference type="NCBI Taxonomy" id="36022"/>
    <lineage>
        <taxon>Eukaryota</taxon>
        <taxon>Fungi</taxon>
        <taxon>Dikarya</taxon>
        <taxon>Ascomycota</taxon>
        <taxon>Saccharomycotina</taxon>
        <taxon>Saccharomycetes</taxon>
        <taxon>Phaffomycetales</taxon>
        <taxon>Phaffomycetaceae</taxon>
        <taxon>Cyberlindnera</taxon>
    </lineage>
</organism>
<feature type="transmembrane region" description="Helical" evidence="12">
    <location>
        <begin position="156"/>
        <end position="175"/>
    </location>
</feature>
<dbReference type="PROSITE" id="PS00211">
    <property type="entry name" value="ABC_TRANSPORTER_1"/>
    <property type="match status" value="2"/>
</dbReference>
<name>A0A061AWY7_CYBFA</name>
<dbReference type="PROSITE" id="PS50929">
    <property type="entry name" value="ABC_TM1F"/>
    <property type="match status" value="2"/>
</dbReference>
<feature type="transmembrane region" description="Helical" evidence="12">
    <location>
        <begin position="124"/>
        <end position="144"/>
    </location>
</feature>
<evidence type="ECO:0000256" key="6">
    <source>
        <dbReference type="ARBA" id="ARBA00022741"/>
    </source>
</evidence>
<feature type="compositionally biased region" description="Low complexity" evidence="11">
    <location>
        <begin position="825"/>
        <end position="839"/>
    </location>
</feature>
<dbReference type="Gene3D" id="3.40.50.300">
    <property type="entry name" value="P-loop containing nucleotide triphosphate hydrolases"/>
    <property type="match status" value="2"/>
</dbReference>
<evidence type="ECO:0000256" key="2">
    <source>
        <dbReference type="ARBA" id="ARBA00022448"/>
    </source>
</evidence>
<protein>
    <submittedName>
        <fullName evidence="16">Bile pigment transporter 1</fullName>
    </submittedName>
    <submittedName>
        <fullName evidence="15">CYFA0S03e01090g1_1</fullName>
    </submittedName>
</protein>
<dbReference type="VEuPathDB" id="FungiDB:BON22_4571"/>
<feature type="domain" description="ABC transporter" evidence="13">
    <location>
        <begin position="1223"/>
        <end position="1464"/>
    </location>
</feature>
<dbReference type="Gene3D" id="1.20.1560.10">
    <property type="entry name" value="ABC transporter type 1, transmembrane domain"/>
    <property type="match status" value="2"/>
</dbReference>
<dbReference type="InterPro" id="IPR027417">
    <property type="entry name" value="P-loop_NTPase"/>
</dbReference>
<keyword evidence="2" id="KW-0813">Transport</keyword>
<dbReference type="OMA" id="KTWIMAF"/>
<feature type="transmembrane region" description="Helical" evidence="12">
    <location>
        <begin position="73"/>
        <end position="88"/>
    </location>
</feature>
<evidence type="ECO:0000259" key="14">
    <source>
        <dbReference type="PROSITE" id="PS50929"/>
    </source>
</evidence>
<keyword evidence="8 12" id="KW-1133">Transmembrane helix</keyword>
<gene>
    <name evidence="16" type="ORF">BON22_4571</name>
    <name evidence="15" type="ORF">CYFA0S_03e01090g</name>
</gene>
<dbReference type="GO" id="GO:0000329">
    <property type="term" value="C:fungal-type vacuole membrane"/>
    <property type="evidence" value="ECO:0007669"/>
    <property type="project" value="UniProtKB-ARBA"/>
</dbReference>
<dbReference type="GO" id="GO:0140359">
    <property type="term" value="F:ABC-type transporter activity"/>
    <property type="evidence" value="ECO:0007669"/>
    <property type="project" value="InterPro"/>
</dbReference>
<evidence type="ECO:0000256" key="9">
    <source>
        <dbReference type="ARBA" id="ARBA00023136"/>
    </source>
</evidence>
<dbReference type="CDD" id="cd18579">
    <property type="entry name" value="ABC_6TM_ABCC_D1"/>
    <property type="match status" value="1"/>
</dbReference>
<dbReference type="InterPro" id="IPR003593">
    <property type="entry name" value="AAA+_ATPase"/>
</dbReference>
<feature type="transmembrane region" description="Helical" evidence="12">
    <location>
        <begin position="297"/>
        <end position="317"/>
    </location>
</feature>
<comment type="function">
    <text evidence="10">Cooperates for the ATP-dependent vacuolar transport of bilirubin and glutathione conjugates.</text>
</comment>
<feature type="transmembrane region" description="Helical" evidence="12">
    <location>
        <begin position="401"/>
        <end position="419"/>
    </location>
</feature>
<dbReference type="FunFam" id="1.20.1560.10:FF:000020">
    <property type="entry name" value="ABC metal ion transporter"/>
    <property type="match status" value="1"/>
</dbReference>
<dbReference type="FunFam" id="3.40.50.300:FF:000997">
    <property type="entry name" value="Multidrug resistance-associated protein 1"/>
    <property type="match status" value="1"/>
</dbReference>
<feature type="transmembrane region" description="Helical" evidence="12">
    <location>
        <begin position="1134"/>
        <end position="1153"/>
    </location>
</feature>
<feature type="transmembrane region" description="Helical" evidence="12">
    <location>
        <begin position="902"/>
        <end position="924"/>
    </location>
</feature>
<dbReference type="InterPro" id="IPR011527">
    <property type="entry name" value="ABC1_TM_dom"/>
</dbReference>
<dbReference type="GO" id="GO:0016887">
    <property type="term" value="F:ATP hydrolysis activity"/>
    <property type="evidence" value="ECO:0007669"/>
    <property type="project" value="InterPro"/>
</dbReference>
<dbReference type="GO" id="GO:0005524">
    <property type="term" value="F:ATP binding"/>
    <property type="evidence" value="ECO:0007669"/>
    <property type="project" value="UniProtKB-KW"/>
</dbReference>
<evidence type="ECO:0000256" key="4">
    <source>
        <dbReference type="ARBA" id="ARBA00022692"/>
    </source>
</evidence>
<dbReference type="GO" id="GO:0042144">
    <property type="term" value="P:vacuole fusion, non-autophagic"/>
    <property type="evidence" value="ECO:0007669"/>
    <property type="project" value="UniProtKB-ARBA"/>
</dbReference>
<evidence type="ECO:0000313" key="17">
    <source>
        <dbReference type="Proteomes" id="UP000189513"/>
    </source>
</evidence>
<evidence type="ECO:0000256" key="11">
    <source>
        <dbReference type="SAM" id="MobiDB-lite"/>
    </source>
</evidence>
<accession>A0A061AWY7</accession>
<keyword evidence="3" id="KW-0926">Vacuole</keyword>
<feature type="region of interest" description="Disordered" evidence="11">
    <location>
        <begin position="825"/>
        <end position="846"/>
    </location>
</feature>
<keyword evidence="5" id="KW-0677">Repeat</keyword>
<dbReference type="InterPro" id="IPR044746">
    <property type="entry name" value="ABCC_6TM_D1"/>
</dbReference>
<evidence type="ECO:0000313" key="15">
    <source>
        <dbReference type="EMBL" id="CDR39229.1"/>
    </source>
</evidence>
<dbReference type="InterPro" id="IPR003439">
    <property type="entry name" value="ABC_transporter-like_ATP-bd"/>
</dbReference>
<evidence type="ECO:0000256" key="8">
    <source>
        <dbReference type="ARBA" id="ARBA00022989"/>
    </source>
</evidence>
<dbReference type="Proteomes" id="UP000189513">
    <property type="component" value="Unassembled WGS sequence"/>
</dbReference>
<evidence type="ECO:0000256" key="3">
    <source>
        <dbReference type="ARBA" id="ARBA00022554"/>
    </source>
</evidence>
<reference evidence="17" key="2">
    <citation type="journal article" date="2017" name="Genome Announc.">
        <title>Genome sequences of Cyberlindnera fabianii 65, Pichia kudriavzevii 129, and Saccharomyces cerevisiae 131 isolated from fermented masau fruits in Zimbabwe.</title>
        <authorList>
            <person name="van Rijswijck I.M.H."/>
            <person name="Derks M.F.L."/>
            <person name="Abee T."/>
            <person name="de Ridder D."/>
            <person name="Smid E.J."/>
        </authorList>
    </citation>
    <scope>NUCLEOTIDE SEQUENCE [LARGE SCALE GENOMIC DNA]</scope>
    <source>
        <strain evidence="17">65</strain>
    </source>
</reference>
<keyword evidence="6" id="KW-0547">Nucleotide-binding</keyword>
<dbReference type="CDD" id="cd03244">
    <property type="entry name" value="ABCC_MRP_domain2"/>
    <property type="match status" value="1"/>
</dbReference>
<dbReference type="FunFam" id="3.40.50.300:FF:000565">
    <property type="entry name" value="ABC bile acid transporter"/>
    <property type="match status" value="1"/>
</dbReference>
<sequence length="1481" mass="164510">MELSIVSLNLTGSCPLGLTPLVPHANAVNPCLFAALIAAPSLILFLFGTIQLAQLLSAPGFGKIRFNKLPKSAVWRLFAILLQTVILFDVARQYFLVNAIACLFIALPLAYLDPFKSPVSRASLLFYFLFTSIFLTLAIIQSLLTSHPIAQGNPRLYLAGLNSIHVFISTAAYYFPVVEVAKYYLELGQVQANILSKLTLVWMNELLEKGYRDQRITEEDIPVPPAALDPKVGYEAFKKVWDSQKKKSLFFAVVRVFGPTVLVAVTFASMDDALSFVSPQLLRLLIKFFNDEDAQPIVGFLLAGGLFLVSLVSVALYNKYFLTIYEALLGTKGAMMTMVYQKALTLSPEAKKERTTGDIVNLMSVDVNRVQDLSNQFQTLIAVPIKLFLCLLSLFHLLGNATFAGIVTMFVMIPINTYLSRQVRSLFKTQMKYKDQRTQATSELLFGMKSIKLYAIEKAMLERLYYVRNELELKNLQKINTFMAAIMFMWYCVPFLVSCSTFSLYAYYSKSPLTPDIAFPALALFDLLSEPIYEIPSLITSIIETSVSFDRIFKFLNADEIDPDLLKHFERVEVLGKTSVMVDNCAFMWESNNETKTEDYDEQTTTASSKIALEIDHFEASKGKLTCIVGRVGSGKSTFLQAILGYLPCIGLKGKEPTVEIHGSIAYCAQVPWIMNATFKENILFGHKFDEEFYQKTLEACQLLPDLEILPDGDSTHVGEKGISLSGGQKARLSLARAVYSRADVFILDDILSAVDAHVGKNIIEQVINGILSSKTIILATNSISVLAEAENIILLENGRIVETGSFRDVVGSGSKISKLISEFGSNTASSGPSSSAQSVVDELSEKPLERRPTLATLRKASMASFKRVAINDQSKRTSQGEEKAAIGKVDFRVYKEYAKACGLPGVFAVIALMMTTQILSISANYWLKNWSENNERTGNNDHVWLYVGVYAALGIGSGFFTLLRSIVMWVYCALKGSAALHDRMALSVVRSPMSFFETTPIGRIMNRFSADVNKVDENLPRSFNMFFSSIMKTIFTLGFIGLSMPSFLLIVVALSIVYIYYQRFYISTSRDLKRIVNMSRSPVFSHLQETLAGFGTILAYQQEPRFTFIHFANVNMTVKSLYMFRSINRWLDVRLQFIGAIIIFATASLAVIKHLSGGMAGLLISYALQATASLGMIVRMTVEVETNIVSAERLIDYCDLPSEAPEETDVKPPKEWPAQGAVTFDHYSTKYRENLDLVLNDISFEVKPQEKVGIVGRTGAGKSTLSLALFRIIEPTSGRILIDGVDTTTLGLHDLRSNLAIIPQDSQAFEGTIRTNLDPLGKHTDEELWRALELSHLKDHIHSMVETSEEASLGLDAKLSEGGSNLSVGQRQLLCLARALLNPSKVLLLDEATASVDVETDRIVQETIRKEFSDRTILTIAHRIDTVMDSDKILCLEYGKVKEFDTPENLLKDKNGLFYNLCVQGGYITADGSSEVSTAD</sequence>
<feature type="transmembrane region" description="Helical" evidence="12">
    <location>
        <begin position="1035"/>
        <end position="1062"/>
    </location>
</feature>
<dbReference type="EMBL" id="LK052888">
    <property type="protein sequence ID" value="CDR39229.1"/>
    <property type="molecule type" value="Genomic_DNA"/>
</dbReference>
<dbReference type="CDD" id="cd18603">
    <property type="entry name" value="ABC_6TM_MRP1_2_3_6_D2_like"/>
    <property type="match status" value="1"/>
</dbReference>
<dbReference type="Pfam" id="PF00664">
    <property type="entry name" value="ABC_membrane"/>
    <property type="match status" value="2"/>
</dbReference>
<dbReference type="PROSITE" id="PS50893">
    <property type="entry name" value="ABC_TRANSPORTER_2"/>
    <property type="match status" value="2"/>
</dbReference>
<dbReference type="InterPro" id="IPR036640">
    <property type="entry name" value="ABC1_TM_sf"/>
</dbReference>
<dbReference type="OrthoDB" id="6500128at2759"/>
<keyword evidence="9 12" id="KW-0472">Membrane</keyword>
<feature type="domain" description="ABC transmembrane type-1" evidence="14">
    <location>
        <begin position="908"/>
        <end position="1187"/>
    </location>
</feature>
<dbReference type="InterPro" id="IPR017871">
    <property type="entry name" value="ABC_transporter-like_CS"/>
</dbReference>
<dbReference type="Pfam" id="PF00005">
    <property type="entry name" value="ABC_tran"/>
    <property type="match status" value="2"/>
</dbReference>
<dbReference type="PANTHER" id="PTHR24223">
    <property type="entry name" value="ATP-BINDING CASSETTE SUB-FAMILY C"/>
    <property type="match status" value="1"/>
</dbReference>
<evidence type="ECO:0000259" key="13">
    <source>
        <dbReference type="PROSITE" id="PS50893"/>
    </source>
</evidence>
<keyword evidence="4 12" id="KW-0812">Transmembrane</keyword>
<dbReference type="Pfam" id="PF24357">
    <property type="entry name" value="TMD0_ABC"/>
    <property type="match status" value="1"/>
</dbReference>
<feature type="transmembrane region" description="Helical" evidence="12">
    <location>
        <begin position="248"/>
        <end position="270"/>
    </location>
</feature>
<dbReference type="SMART" id="SM00382">
    <property type="entry name" value="AAA"/>
    <property type="match status" value="2"/>
</dbReference>
<feature type="transmembrane region" description="Helical" evidence="12">
    <location>
        <begin position="32"/>
        <end position="53"/>
    </location>
</feature>